<dbReference type="EMBL" id="JAPFFF010000035">
    <property type="protein sequence ID" value="KAK8843212.1"/>
    <property type="molecule type" value="Genomic_DNA"/>
</dbReference>
<protein>
    <submittedName>
        <fullName evidence="2">Uncharacterized protein</fullName>
    </submittedName>
</protein>
<proteinExistence type="predicted"/>
<evidence type="ECO:0000313" key="2">
    <source>
        <dbReference type="EMBL" id="KAK8843212.1"/>
    </source>
</evidence>
<evidence type="ECO:0000313" key="3">
    <source>
        <dbReference type="Proteomes" id="UP001470230"/>
    </source>
</evidence>
<feature type="region of interest" description="Disordered" evidence="1">
    <location>
        <begin position="24"/>
        <end position="110"/>
    </location>
</feature>
<gene>
    <name evidence="2" type="ORF">M9Y10_025060</name>
</gene>
<organism evidence="2 3">
    <name type="scientific">Tritrichomonas musculus</name>
    <dbReference type="NCBI Taxonomy" id="1915356"/>
    <lineage>
        <taxon>Eukaryota</taxon>
        <taxon>Metamonada</taxon>
        <taxon>Parabasalia</taxon>
        <taxon>Tritrichomonadida</taxon>
        <taxon>Tritrichomonadidae</taxon>
        <taxon>Tritrichomonas</taxon>
    </lineage>
</organism>
<sequence length="110" mass="13253">MISGNNCHIIQNTQLLFYFKSEDNEEMRSEKEQNVKSRDKEKAKSEEILTEKAEEVEEKETKFEFEEVYNNDQEDNWKNIDDKSKKRKRKETETTTTQEPAKDRKITKKN</sequence>
<reference evidence="2 3" key="1">
    <citation type="submission" date="2024-04" db="EMBL/GenBank/DDBJ databases">
        <title>Tritrichomonas musculus Genome.</title>
        <authorList>
            <person name="Alves-Ferreira E."/>
            <person name="Grigg M."/>
            <person name="Lorenzi H."/>
            <person name="Galac M."/>
        </authorList>
    </citation>
    <scope>NUCLEOTIDE SEQUENCE [LARGE SCALE GENOMIC DNA]</scope>
    <source>
        <strain evidence="2 3">EAF2021</strain>
    </source>
</reference>
<accession>A0ABR2HAJ3</accession>
<feature type="compositionally biased region" description="Basic and acidic residues" evidence="1">
    <location>
        <begin position="75"/>
        <end position="84"/>
    </location>
</feature>
<keyword evidence="3" id="KW-1185">Reference proteome</keyword>
<comment type="caution">
    <text evidence="2">The sequence shown here is derived from an EMBL/GenBank/DDBJ whole genome shotgun (WGS) entry which is preliminary data.</text>
</comment>
<evidence type="ECO:0000256" key="1">
    <source>
        <dbReference type="SAM" id="MobiDB-lite"/>
    </source>
</evidence>
<feature type="compositionally biased region" description="Basic and acidic residues" evidence="1">
    <location>
        <begin position="24"/>
        <end position="65"/>
    </location>
</feature>
<name>A0ABR2HAJ3_9EUKA</name>
<dbReference type="Proteomes" id="UP001470230">
    <property type="component" value="Unassembled WGS sequence"/>
</dbReference>